<dbReference type="GO" id="GO:0005840">
    <property type="term" value="C:ribosome"/>
    <property type="evidence" value="ECO:0007669"/>
    <property type="project" value="UniProtKB-KW"/>
</dbReference>
<evidence type="ECO:0000256" key="4">
    <source>
        <dbReference type="ARBA" id="ARBA00023128"/>
    </source>
</evidence>
<sequence>MPFMHGHVPIRRTLKYLNAGQIILKERIKIFSLNFSSRGDHHKGAREFAFWHLQQLQHKNPDVHVVEFKDLTPSPFIRCFTDNGDSVIIDLEGRSKESIHDHVMKVLGKSEDLLEKEAKAREKKENPANFGYMCEKNCICEFFGQVPCPGVVPLPLYMKGKTIKKLLEGDE</sequence>
<dbReference type="AlphaFoldDB" id="A0A9P0AMQ5"/>
<dbReference type="InterPro" id="IPR007741">
    <property type="entry name" value="Ribosomal_mL43/mS25/NADH_DH"/>
</dbReference>
<dbReference type="EMBL" id="OU963868">
    <property type="protein sequence ID" value="CAH0393818.1"/>
    <property type="molecule type" value="Genomic_DNA"/>
</dbReference>
<dbReference type="KEGG" id="btab:109041221"/>
<reference evidence="9" key="1">
    <citation type="submission" date="2021-12" db="EMBL/GenBank/DDBJ databases">
        <authorList>
            <person name="King R."/>
        </authorList>
    </citation>
    <scope>NUCLEOTIDE SEQUENCE</scope>
</reference>
<keyword evidence="5" id="KW-0687">Ribonucleoprotein</keyword>
<comment type="similarity">
    <text evidence="2">Belongs to the mitochondrion-specific ribosomal protein mS25 family.</text>
</comment>
<dbReference type="GO" id="GO:0003735">
    <property type="term" value="F:structural constituent of ribosome"/>
    <property type="evidence" value="ECO:0007669"/>
    <property type="project" value="InterPro"/>
</dbReference>
<evidence type="ECO:0000256" key="3">
    <source>
        <dbReference type="ARBA" id="ARBA00022980"/>
    </source>
</evidence>
<evidence type="ECO:0000256" key="7">
    <source>
        <dbReference type="ARBA" id="ARBA00035369"/>
    </source>
</evidence>
<dbReference type="Gene3D" id="3.40.30.10">
    <property type="entry name" value="Glutaredoxin"/>
    <property type="match status" value="1"/>
</dbReference>
<gene>
    <name evidence="9" type="ORF">BEMITA_LOCUS12179</name>
</gene>
<evidence type="ECO:0000313" key="9">
    <source>
        <dbReference type="EMBL" id="CAH0393818.1"/>
    </source>
</evidence>
<keyword evidence="10" id="KW-1185">Reference proteome</keyword>
<dbReference type="InterPro" id="IPR040049">
    <property type="entry name" value="Ribosomal_mS25/mL61"/>
</dbReference>
<evidence type="ECO:0000259" key="8">
    <source>
        <dbReference type="SMART" id="SM00916"/>
    </source>
</evidence>
<evidence type="ECO:0000256" key="2">
    <source>
        <dbReference type="ARBA" id="ARBA00008046"/>
    </source>
</evidence>
<dbReference type="SUPFAM" id="SSF52833">
    <property type="entry name" value="Thioredoxin-like"/>
    <property type="match status" value="1"/>
</dbReference>
<proteinExistence type="inferred from homology"/>
<organism evidence="9 10">
    <name type="scientific">Bemisia tabaci</name>
    <name type="common">Sweetpotato whitefly</name>
    <name type="synonym">Aleurodes tabaci</name>
    <dbReference type="NCBI Taxonomy" id="7038"/>
    <lineage>
        <taxon>Eukaryota</taxon>
        <taxon>Metazoa</taxon>
        <taxon>Ecdysozoa</taxon>
        <taxon>Arthropoda</taxon>
        <taxon>Hexapoda</taxon>
        <taxon>Insecta</taxon>
        <taxon>Pterygota</taxon>
        <taxon>Neoptera</taxon>
        <taxon>Paraneoptera</taxon>
        <taxon>Hemiptera</taxon>
        <taxon>Sternorrhyncha</taxon>
        <taxon>Aleyrodoidea</taxon>
        <taxon>Aleyrodidae</taxon>
        <taxon>Aleyrodinae</taxon>
        <taxon>Bemisia</taxon>
    </lineage>
</organism>
<dbReference type="PANTHER" id="PTHR13274:SF2">
    <property type="entry name" value="SMALL RIBOSOMAL SUBUNIT PROTEIN MS25"/>
    <property type="match status" value="1"/>
</dbReference>
<dbReference type="InterPro" id="IPR036249">
    <property type="entry name" value="Thioredoxin-like_sf"/>
</dbReference>
<dbReference type="GO" id="GO:1990904">
    <property type="term" value="C:ribonucleoprotein complex"/>
    <property type="evidence" value="ECO:0007669"/>
    <property type="project" value="UniProtKB-KW"/>
</dbReference>
<accession>A0A9P0AMQ5</accession>
<evidence type="ECO:0000256" key="6">
    <source>
        <dbReference type="ARBA" id="ARBA00035139"/>
    </source>
</evidence>
<keyword evidence="3" id="KW-0689">Ribosomal protein</keyword>
<dbReference type="GO" id="GO:0005739">
    <property type="term" value="C:mitochondrion"/>
    <property type="evidence" value="ECO:0007669"/>
    <property type="project" value="UniProtKB-SubCell"/>
</dbReference>
<keyword evidence="4" id="KW-0496">Mitochondrion</keyword>
<evidence type="ECO:0000256" key="5">
    <source>
        <dbReference type="ARBA" id="ARBA00023274"/>
    </source>
</evidence>
<evidence type="ECO:0000256" key="1">
    <source>
        <dbReference type="ARBA" id="ARBA00004173"/>
    </source>
</evidence>
<dbReference type="PANTHER" id="PTHR13274">
    <property type="entry name" value="MITOCHONDRIAL RIBOSOMAL PROTEIN S25"/>
    <property type="match status" value="1"/>
</dbReference>
<comment type="subcellular location">
    <subcellularLocation>
        <location evidence="1">Mitochondrion</location>
    </subcellularLocation>
</comment>
<feature type="domain" description="Ribosomal protein/NADH dehydrogenase" evidence="8">
    <location>
        <begin position="37"/>
        <end position="110"/>
    </location>
</feature>
<dbReference type="Pfam" id="PF05047">
    <property type="entry name" value="L51_S25_CI-B8"/>
    <property type="match status" value="1"/>
</dbReference>
<dbReference type="SMART" id="SM00916">
    <property type="entry name" value="L51_S25_CI-B8"/>
    <property type="match status" value="1"/>
</dbReference>
<evidence type="ECO:0000313" key="10">
    <source>
        <dbReference type="Proteomes" id="UP001152759"/>
    </source>
</evidence>
<dbReference type="Proteomes" id="UP001152759">
    <property type="component" value="Chromosome 7"/>
</dbReference>
<name>A0A9P0AMQ5_BEMTA</name>
<protein>
    <recommendedName>
        <fullName evidence="6">Small ribosomal subunit protein mS25</fullName>
    </recommendedName>
    <alternativeName>
        <fullName evidence="7">28S ribosomal protein S25, mitochondrial</fullName>
    </alternativeName>
</protein>